<comment type="similarity">
    <text evidence="2">Belongs to the angiomotin family.</text>
</comment>
<evidence type="ECO:0000256" key="2">
    <source>
        <dbReference type="ARBA" id="ARBA00010300"/>
    </source>
</evidence>
<keyword evidence="3" id="KW-0597">Phosphoprotein</keyword>
<feature type="compositionally biased region" description="Polar residues" evidence="7">
    <location>
        <begin position="714"/>
        <end position="728"/>
    </location>
</feature>
<evidence type="ECO:0000256" key="3">
    <source>
        <dbReference type="ARBA" id="ARBA00022553"/>
    </source>
</evidence>
<dbReference type="Pfam" id="PF12240">
    <property type="entry name" value="Angiomotin_C"/>
    <property type="match status" value="1"/>
</dbReference>
<evidence type="ECO:0000256" key="6">
    <source>
        <dbReference type="SAM" id="Coils"/>
    </source>
</evidence>
<feature type="compositionally biased region" description="Low complexity" evidence="7">
    <location>
        <begin position="147"/>
        <end position="159"/>
    </location>
</feature>
<protein>
    <recommendedName>
        <fullName evidence="8">Angiomotin C-terminal domain-containing protein</fullName>
    </recommendedName>
</protein>
<keyword evidence="5 6" id="KW-0175">Coiled coil</keyword>
<dbReference type="PANTHER" id="PTHR14826">
    <property type="entry name" value="ANGIOMOTIN"/>
    <property type="match status" value="1"/>
</dbReference>
<feature type="region of interest" description="Disordered" evidence="7">
    <location>
        <begin position="286"/>
        <end position="309"/>
    </location>
</feature>
<evidence type="ECO:0000259" key="8">
    <source>
        <dbReference type="Pfam" id="PF12240"/>
    </source>
</evidence>
<feature type="region of interest" description="Disordered" evidence="7">
    <location>
        <begin position="26"/>
        <end position="125"/>
    </location>
</feature>
<evidence type="ECO:0000256" key="5">
    <source>
        <dbReference type="ARBA" id="ARBA00023054"/>
    </source>
</evidence>
<feature type="coiled-coil region" evidence="6">
    <location>
        <begin position="373"/>
        <end position="482"/>
    </location>
</feature>
<feature type="region of interest" description="Disordered" evidence="7">
    <location>
        <begin position="138"/>
        <end position="159"/>
    </location>
</feature>
<dbReference type="GO" id="GO:0005923">
    <property type="term" value="C:bicellular tight junction"/>
    <property type="evidence" value="ECO:0007669"/>
    <property type="project" value="TreeGrafter"/>
</dbReference>
<feature type="region of interest" description="Disordered" evidence="7">
    <location>
        <begin position="714"/>
        <end position="745"/>
    </location>
</feature>
<evidence type="ECO:0000313" key="9">
    <source>
        <dbReference type="EMBL" id="KAJ8936224.1"/>
    </source>
</evidence>
<dbReference type="Proteomes" id="UP001162162">
    <property type="component" value="Unassembled WGS sequence"/>
</dbReference>
<proteinExistence type="inferred from homology"/>
<evidence type="ECO:0000256" key="1">
    <source>
        <dbReference type="ARBA" id="ARBA00004282"/>
    </source>
</evidence>
<comment type="subcellular location">
    <subcellularLocation>
        <location evidence="1">Cell junction</location>
    </subcellularLocation>
</comment>
<evidence type="ECO:0000256" key="4">
    <source>
        <dbReference type="ARBA" id="ARBA00022949"/>
    </source>
</evidence>
<comment type="caution">
    <text evidence="9">The sequence shown here is derived from an EMBL/GenBank/DDBJ whole genome shotgun (WGS) entry which is preliminary data.</text>
</comment>
<feature type="region of interest" description="Disordered" evidence="7">
    <location>
        <begin position="826"/>
        <end position="1005"/>
    </location>
</feature>
<feature type="compositionally biased region" description="Basic and acidic residues" evidence="7">
    <location>
        <begin position="875"/>
        <end position="894"/>
    </location>
</feature>
<dbReference type="PRINTS" id="PR01807">
    <property type="entry name" value="ANGIOMOTIN"/>
</dbReference>
<keyword evidence="10" id="KW-1185">Reference proteome</keyword>
<dbReference type="GO" id="GO:0030334">
    <property type="term" value="P:regulation of cell migration"/>
    <property type="evidence" value="ECO:0007669"/>
    <property type="project" value="TreeGrafter"/>
</dbReference>
<feature type="compositionally biased region" description="Low complexity" evidence="7">
    <location>
        <begin position="973"/>
        <end position="987"/>
    </location>
</feature>
<sequence length="1005" mass="111571">MFSNTNNLFKMQQSNNRYRSFMQVGQGNFPQSLSGSETDVSTSNENLSNEEKYVIRHTPRQEPQGQENLNDSKRSSLRDSLPSNRSSLDVSSSSYNTLIIHSAGDEPWTGRNSGPRETANTSPPNYLAHQASLFSESKLSPVQKRNSASPSPSISSTGSGRVQSLLISMNSNLHIYNAGVQEITEIPDDYLSQSSVLKHLAKEVKVPSPNGTAKEETIGNLLNKFPPNFDINNLPPPPEYPKWADKSPLQQAVNNKTKISGEKLNMSKSQPDLSTVGASKCDLSGFKRGVSAPRPPTKGREENESNAEEVWPSAEMVEILIKENSALKHELENCYQRVERTQRLEHEIFKVHKGHEELVQSCERRERLERAARARLQADCRRYQELNRALREQVDLLSTQMLSRSPVPDSSGPENLRRELSKREGLIKQLIAQNKELAAAKERQEIELAAQRATLQEQRTHIDILDTALTNAQGNVVRLEEECLKKQVYVERVAQLQRTLSSLQMASDRREQTERKLRLQLEAELRRTKAAQGEAKDGGWDSPNGSGSESASELKRRLREKDEKIMMLEGECSKWEQRFLEESTLRQAAIDAASIPKDAKIAALEKTSQETEKIIAEARNEKIRHMDEVHAAQKKVADLESRLKDLESKLAEKDAMIRVLQKHTYDKDVSSMLGRSPHHTPHPSLAGADIDHVLGATVSREELVSSVLTNSTTFGSGNSYTGSDSSYHMPSYSKYEPNKTYDSTKQSLDNQLKEIDSQLDSQLLSKRGLCCFPGFTNPVTAQRKGKIPKPLLAGVTSNTGGLFESGSFLIPPSRHESGEMLLLEKQGRTSQQQRMQENTETNNQPVSDSPTNNCPAPSSLPRPPRSSHRSGLPRRMGDYNRLPDNEPPRKKSDGGESLSSNASSRRASPARSLIPPPRKLGEYGRLSESGGSSASLRKPSARVRSGSSGGERDSASTLSDNSASSLPPPSKVRLYGSNSLRRGSSLGRESKSSTDSNTSKYRIQF</sequence>
<dbReference type="PANTHER" id="PTHR14826:SF14">
    <property type="entry name" value="ANGIOMOTIN_C DOMAIN-CONTAINING PROTEIN"/>
    <property type="match status" value="1"/>
</dbReference>
<gene>
    <name evidence="9" type="ORF">NQ318_009357</name>
</gene>
<accession>A0AAV8XB64</accession>
<feature type="compositionally biased region" description="Polar residues" evidence="7">
    <location>
        <begin position="828"/>
        <end position="856"/>
    </location>
</feature>
<feature type="domain" description="Angiomotin C-terminal" evidence="8">
    <location>
        <begin position="489"/>
        <end position="665"/>
    </location>
</feature>
<evidence type="ECO:0000313" key="10">
    <source>
        <dbReference type="Proteomes" id="UP001162162"/>
    </source>
</evidence>
<dbReference type="EMBL" id="JAPWTK010000768">
    <property type="protein sequence ID" value="KAJ8936224.1"/>
    <property type="molecule type" value="Genomic_DNA"/>
</dbReference>
<evidence type="ECO:0000256" key="7">
    <source>
        <dbReference type="SAM" id="MobiDB-lite"/>
    </source>
</evidence>
<feature type="compositionally biased region" description="Polar residues" evidence="7">
    <location>
        <begin position="26"/>
        <end position="47"/>
    </location>
</feature>
<reference evidence="9" key="1">
    <citation type="journal article" date="2023" name="Insect Mol. Biol.">
        <title>Genome sequencing provides insights into the evolution of gene families encoding plant cell wall-degrading enzymes in longhorned beetles.</title>
        <authorList>
            <person name="Shin N.R."/>
            <person name="Okamura Y."/>
            <person name="Kirsch R."/>
            <person name="Pauchet Y."/>
        </authorList>
    </citation>
    <scope>NUCLEOTIDE SEQUENCE</scope>
    <source>
        <strain evidence="9">AMC_N1</strain>
    </source>
</reference>
<feature type="compositionally biased region" description="Low complexity" evidence="7">
    <location>
        <begin position="80"/>
        <end position="94"/>
    </location>
</feature>
<name>A0AAV8XB64_9CUCU</name>
<dbReference type="GO" id="GO:0005886">
    <property type="term" value="C:plasma membrane"/>
    <property type="evidence" value="ECO:0007669"/>
    <property type="project" value="TreeGrafter"/>
</dbReference>
<dbReference type="InterPro" id="IPR009114">
    <property type="entry name" value="Angiomotin"/>
</dbReference>
<keyword evidence="4" id="KW-0965">Cell junction</keyword>
<dbReference type="InterPro" id="IPR024646">
    <property type="entry name" value="Angiomotin_C"/>
</dbReference>
<feature type="compositionally biased region" description="Polar residues" evidence="7">
    <location>
        <begin position="994"/>
        <end position="1005"/>
    </location>
</feature>
<dbReference type="AlphaFoldDB" id="A0AAV8XB64"/>
<feature type="region of interest" description="Disordered" evidence="7">
    <location>
        <begin position="528"/>
        <end position="556"/>
    </location>
</feature>
<dbReference type="GO" id="GO:0030036">
    <property type="term" value="P:actin cytoskeleton organization"/>
    <property type="evidence" value="ECO:0007669"/>
    <property type="project" value="TreeGrafter"/>
</dbReference>
<dbReference type="InterPro" id="IPR051747">
    <property type="entry name" value="Angiomotin-like"/>
</dbReference>
<organism evidence="9 10">
    <name type="scientific">Aromia moschata</name>
    <dbReference type="NCBI Taxonomy" id="1265417"/>
    <lineage>
        <taxon>Eukaryota</taxon>
        <taxon>Metazoa</taxon>
        <taxon>Ecdysozoa</taxon>
        <taxon>Arthropoda</taxon>
        <taxon>Hexapoda</taxon>
        <taxon>Insecta</taxon>
        <taxon>Pterygota</taxon>
        <taxon>Neoptera</taxon>
        <taxon>Endopterygota</taxon>
        <taxon>Coleoptera</taxon>
        <taxon>Polyphaga</taxon>
        <taxon>Cucujiformia</taxon>
        <taxon>Chrysomeloidea</taxon>
        <taxon>Cerambycidae</taxon>
        <taxon>Cerambycinae</taxon>
        <taxon>Callichromatini</taxon>
        <taxon>Aromia</taxon>
    </lineage>
</organism>
<feature type="compositionally biased region" description="Low complexity" evidence="7">
    <location>
        <begin position="897"/>
        <end position="913"/>
    </location>
</feature>
<dbReference type="GO" id="GO:0031410">
    <property type="term" value="C:cytoplasmic vesicle"/>
    <property type="evidence" value="ECO:0007669"/>
    <property type="project" value="TreeGrafter"/>
</dbReference>
<feature type="compositionally biased region" description="Low complexity" evidence="7">
    <location>
        <begin position="955"/>
        <end position="965"/>
    </location>
</feature>